<protein>
    <recommendedName>
        <fullName evidence="4">LAZY1</fullName>
    </recommendedName>
</protein>
<organism evidence="2 3">
    <name type="scientific">Trapa incisa</name>
    <dbReference type="NCBI Taxonomy" id="236973"/>
    <lineage>
        <taxon>Eukaryota</taxon>
        <taxon>Viridiplantae</taxon>
        <taxon>Streptophyta</taxon>
        <taxon>Embryophyta</taxon>
        <taxon>Tracheophyta</taxon>
        <taxon>Spermatophyta</taxon>
        <taxon>Magnoliopsida</taxon>
        <taxon>eudicotyledons</taxon>
        <taxon>Gunneridae</taxon>
        <taxon>Pentapetalae</taxon>
        <taxon>rosids</taxon>
        <taxon>malvids</taxon>
        <taxon>Myrtales</taxon>
        <taxon>Lythraceae</taxon>
        <taxon>Trapa</taxon>
    </lineage>
</organism>
<reference evidence="2 3" key="1">
    <citation type="journal article" date="2023" name="Hortic Res">
        <title>Pangenome of water caltrop reveals structural variations and asymmetric subgenome divergence after allopolyploidization.</title>
        <authorList>
            <person name="Zhang X."/>
            <person name="Chen Y."/>
            <person name="Wang L."/>
            <person name="Yuan Y."/>
            <person name="Fang M."/>
            <person name="Shi L."/>
            <person name="Lu R."/>
            <person name="Comes H.P."/>
            <person name="Ma Y."/>
            <person name="Chen Y."/>
            <person name="Huang G."/>
            <person name="Zhou Y."/>
            <person name="Zheng Z."/>
            <person name="Qiu Y."/>
        </authorList>
    </citation>
    <scope>NUCLEOTIDE SEQUENCE [LARGE SCALE GENOMIC DNA]</scope>
    <source>
        <tissue evidence="2">Roots</tissue>
    </source>
</reference>
<dbReference type="GO" id="GO:2000012">
    <property type="term" value="P:regulation of auxin polar transport"/>
    <property type="evidence" value="ECO:0007669"/>
    <property type="project" value="InterPro"/>
</dbReference>
<feature type="region of interest" description="Disordered" evidence="1">
    <location>
        <begin position="234"/>
        <end position="253"/>
    </location>
</feature>
<evidence type="ECO:0000313" key="3">
    <source>
        <dbReference type="Proteomes" id="UP001345219"/>
    </source>
</evidence>
<dbReference type="EMBL" id="JAXIOK010000010">
    <property type="protein sequence ID" value="KAK4760264.1"/>
    <property type="molecule type" value="Genomic_DNA"/>
</dbReference>
<keyword evidence="3" id="KW-1185">Reference proteome</keyword>
<evidence type="ECO:0000256" key="1">
    <source>
        <dbReference type="SAM" id="MobiDB-lite"/>
    </source>
</evidence>
<sequence>MKFLGWMHRKLRDNSIGPFKDLSMGNYCTCFSVQQLQEEQDCPVKPYLSLEFGSRHEEQKNCDIPIQEIPAELPDLFHGILAIGTLGSSDAAMVFNPPTPTLAVTLDDITEKITNEVTTNDLKLINEELEKFIEAESEEEAYSGTSRNTYVSVIPLYEGPACPLQGYLFGSTVELPEPRSAEKKNRKVSLGQLFEETKQENRVQMEKHENGEVPWKMMAKSSKGLIKKVLKKFGSSKSRGGGDGSSGPEGDNPVAAKKFQKVLQMFHKKIHPDDSESVKEWKAKMSKWSSKKKSTLYRNENSQGHDDEIIIPIPSENARMKVRGIGSKQMQSSWYWSFSKRSSQKGSLWGSYSWLVLCLGVGALAKEGVKNALSGVLTHGLRSGMVL</sequence>
<dbReference type="InterPro" id="IPR038928">
    <property type="entry name" value="LAZY1"/>
</dbReference>
<dbReference type="PANTHER" id="PTHR34959">
    <property type="entry name" value="PROTEIN LAZY 1"/>
    <property type="match status" value="1"/>
</dbReference>
<comment type="caution">
    <text evidence="2">The sequence shown here is derived from an EMBL/GenBank/DDBJ whole genome shotgun (WGS) entry which is preliminary data.</text>
</comment>
<proteinExistence type="predicted"/>
<accession>A0AAN7Q746</accession>
<dbReference type="PANTHER" id="PTHR34959:SF4">
    <property type="entry name" value="PROTEIN LAZY 1"/>
    <property type="match status" value="1"/>
</dbReference>
<dbReference type="GO" id="GO:0009630">
    <property type="term" value="P:gravitropism"/>
    <property type="evidence" value="ECO:0007669"/>
    <property type="project" value="InterPro"/>
</dbReference>
<gene>
    <name evidence="2" type="ORF">SAY87_005157</name>
</gene>
<dbReference type="Proteomes" id="UP001345219">
    <property type="component" value="Chromosome 5"/>
</dbReference>
<name>A0AAN7Q746_9MYRT</name>
<evidence type="ECO:0000313" key="2">
    <source>
        <dbReference type="EMBL" id="KAK4760264.1"/>
    </source>
</evidence>
<dbReference type="AlphaFoldDB" id="A0AAN7Q746"/>
<evidence type="ECO:0008006" key="4">
    <source>
        <dbReference type="Google" id="ProtNLM"/>
    </source>
</evidence>